<dbReference type="GeneID" id="29672649"/>
<keyword evidence="1" id="KW-0472">Membrane</keyword>
<dbReference type="Proteomes" id="UP000002162">
    <property type="component" value="Chromosome"/>
</dbReference>
<dbReference type="AlphaFoldDB" id="A0A2C9DYQ5"/>
<dbReference type="KEGG" id="upa:UPA3_0603"/>
<feature type="transmembrane region" description="Helical" evidence="1">
    <location>
        <begin position="20"/>
        <end position="41"/>
    </location>
</feature>
<dbReference type="EMBL" id="CP000942">
    <property type="protein sequence ID" value="ACA33074.1"/>
    <property type="molecule type" value="Genomic_DNA"/>
</dbReference>
<evidence type="ECO:0000313" key="2">
    <source>
        <dbReference type="EMBL" id="ACA33074.1"/>
    </source>
</evidence>
<gene>
    <name evidence="2" type="ordered locus">UPA3_0603</name>
</gene>
<keyword evidence="1" id="KW-1133">Transmembrane helix</keyword>
<keyword evidence="1" id="KW-0812">Transmembrane</keyword>
<dbReference type="HOGENOM" id="CLU_2959542_0_0_14"/>
<evidence type="ECO:0000256" key="1">
    <source>
        <dbReference type="SAM" id="Phobius"/>
    </source>
</evidence>
<name>A0A2C9DYQ5_UREP2</name>
<reference evidence="2 3" key="1">
    <citation type="submission" date="2008-02" db="EMBL/GenBank/DDBJ databases">
        <title>Genome sequence of Ureaplasma parvum serovar 3.</title>
        <authorList>
            <person name="Methe B.A."/>
            <person name="Glass J."/>
            <person name="Waites K."/>
            <person name="Shrivastava S."/>
        </authorList>
    </citation>
    <scope>NUCLEOTIDE SEQUENCE [LARGE SCALE GENOMIC DNA]</scope>
    <source>
        <strain evidence="3">ATCC 27815 / 27 / NCTC 11736</strain>
    </source>
</reference>
<evidence type="ECO:0000313" key="3">
    <source>
        <dbReference type="Proteomes" id="UP000002162"/>
    </source>
</evidence>
<proteinExistence type="predicted"/>
<protein>
    <submittedName>
        <fullName evidence="2">Uncharacterized protein</fullName>
    </submittedName>
</protein>
<accession>A0A2C9DYQ5</accession>
<organism evidence="2 3">
    <name type="scientific">Ureaplasma parvum serovar 3 (strain ATCC 27815 / 27 / NCTC 11736)</name>
    <dbReference type="NCBI Taxonomy" id="505682"/>
    <lineage>
        <taxon>Bacteria</taxon>
        <taxon>Bacillati</taxon>
        <taxon>Mycoplasmatota</taxon>
        <taxon>Mycoplasmoidales</taxon>
        <taxon>Mycoplasmoidaceae</taxon>
        <taxon>Ureaplasma</taxon>
    </lineage>
</organism>
<dbReference type="RefSeq" id="WP_006688494.1">
    <property type="nucleotide sequence ID" value="NC_010503.1"/>
</dbReference>
<sequence>MINLNNNQNKFFNHTIRIFYGKRIFCSRFIIICISIIYKMYINTIKINKRWSIINKMYF</sequence>